<name>A0ABN7BRE4_9MOLU</name>
<reference evidence="2" key="1">
    <citation type="journal article" date="2024" name="FEMS Microbiol. Lett.">
        <title>Genomic insights into Spiroplasma endosymbionts that induce male-killing and protective phenotypes in the pea aphid.</title>
        <authorList>
            <person name="Arai H."/>
            <person name="Legeai F."/>
            <person name="Kageyama D."/>
            <person name="Sugio A."/>
            <person name="Simon J.C."/>
        </authorList>
    </citation>
    <scope>NUCLEOTIDE SEQUENCE [LARGE SCALE GENOMIC DNA]</scope>
    <source>
        <strain evidence="2">sAp269</strain>
    </source>
</reference>
<evidence type="ECO:0008006" key="3">
    <source>
        <dbReference type="Google" id="ProtNLM"/>
    </source>
</evidence>
<dbReference type="Proteomes" id="UP001473424">
    <property type="component" value="Chromosome"/>
</dbReference>
<gene>
    <name evidence="1" type="ORF">SAP269_00350</name>
</gene>
<protein>
    <recommendedName>
        <fullName evidence="3">Transposase</fullName>
    </recommendedName>
</protein>
<evidence type="ECO:0000313" key="2">
    <source>
        <dbReference type="Proteomes" id="UP001473424"/>
    </source>
</evidence>
<dbReference type="EMBL" id="AP028955">
    <property type="protein sequence ID" value="BET37446.1"/>
    <property type="molecule type" value="Genomic_DNA"/>
</dbReference>
<accession>A0ABN7BRE4</accession>
<organism evidence="1 2">
    <name type="scientific">Spiroplasma ixodetis</name>
    <dbReference type="NCBI Taxonomy" id="2141"/>
    <lineage>
        <taxon>Bacteria</taxon>
        <taxon>Bacillati</taxon>
        <taxon>Mycoplasmatota</taxon>
        <taxon>Mollicutes</taxon>
        <taxon>Entomoplasmatales</taxon>
        <taxon>Spiroplasmataceae</taxon>
        <taxon>Spiroplasma</taxon>
    </lineage>
</organism>
<evidence type="ECO:0000313" key="1">
    <source>
        <dbReference type="EMBL" id="BET37446.1"/>
    </source>
</evidence>
<keyword evidence="2" id="KW-1185">Reference proteome</keyword>
<proteinExistence type="predicted"/>
<sequence length="63" mass="7766">MKYQKNIEINDKKFLRLTAIERVTFNKILKILKEFEIEKINHAGRKNKLSLEDRILMTLEYWR</sequence>